<dbReference type="STRING" id="888268.A0A1E5VF76"/>
<dbReference type="GO" id="GO:0016705">
    <property type="term" value="F:oxidoreductase activity, acting on paired donors, with incorporation or reduction of molecular oxygen"/>
    <property type="evidence" value="ECO:0007669"/>
    <property type="project" value="InterPro"/>
</dbReference>
<evidence type="ECO:0000313" key="2">
    <source>
        <dbReference type="EMBL" id="OEL23789.1"/>
    </source>
</evidence>
<keyword evidence="1" id="KW-0812">Transmembrane</keyword>
<dbReference type="SUPFAM" id="SSF48264">
    <property type="entry name" value="Cytochrome P450"/>
    <property type="match status" value="1"/>
</dbReference>
<keyword evidence="1" id="KW-1133">Transmembrane helix</keyword>
<dbReference type="OrthoDB" id="1055148at2759"/>
<dbReference type="Proteomes" id="UP000095767">
    <property type="component" value="Unassembled WGS sequence"/>
</dbReference>
<gene>
    <name evidence="2" type="ORF">BAE44_0015191</name>
</gene>
<feature type="transmembrane region" description="Helical" evidence="1">
    <location>
        <begin position="56"/>
        <end position="76"/>
    </location>
</feature>
<evidence type="ECO:0000313" key="3">
    <source>
        <dbReference type="Proteomes" id="UP000095767"/>
    </source>
</evidence>
<dbReference type="Gene3D" id="1.10.630.10">
    <property type="entry name" value="Cytochrome P450"/>
    <property type="match status" value="1"/>
</dbReference>
<comment type="caution">
    <text evidence="2">The sequence shown here is derived from an EMBL/GenBank/DDBJ whole genome shotgun (WGS) entry which is preliminary data.</text>
</comment>
<dbReference type="GO" id="GO:0005506">
    <property type="term" value="F:iron ion binding"/>
    <property type="evidence" value="ECO:0007669"/>
    <property type="project" value="InterPro"/>
</dbReference>
<keyword evidence="3" id="KW-1185">Reference proteome</keyword>
<evidence type="ECO:0008006" key="4">
    <source>
        <dbReference type="Google" id="ProtNLM"/>
    </source>
</evidence>
<dbReference type="PANTHER" id="PTHR24299">
    <property type="entry name" value="CYTOCHROME P450 FAMILY 1"/>
    <property type="match status" value="1"/>
</dbReference>
<feature type="transmembrane region" description="Helical" evidence="1">
    <location>
        <begin position="88"/>
        <end position="108"/>
    </location>
</feature>
<dbReference type="GO" id="GO:0020037">
    <property type="term" value="F:heme binding"/>
    <property type="evidence" value="ECO:0007669"/>
    <property type="project" value="InterPro"/>
</dbReference>
<feature type="transmembrane region" description="Helical" evidence="1">
    <location>
        <begin position="24"/>
        <end position="44"/>
    </location>
</feature>
<organism evidence="2 3">
    <name type="scientific">Dichanthelium oligosanthes</name>
    <dbReference type="NCBI Taxonomy" id="888268"/>
    <lineage>
        <taxon>Eukaryota</taxon>
        <taxon>Viridiplantae</taxon>
        <taxon>Streptophyta</taxon>
        <taxon>Embryophyta</taxon>
        <taxon>Tracheophyta</taxon>
        <taxon>Spermatophyta</taxon>
        <taxon>Magnoliopsida</taxon>
        <taxon>Liliopsida</taxon>
        <taxon>Poales</taxon>
        <taxon>Poaceae</taxon>
        <taxon>PACMAD clade</taxon>
        <taxon>Panicoideae</taxon>
        <taxon>Panicodae</taxon>
        <taxon>Paniceae</taxon>
        <taxon>Dichantheliinae</taxon>
        <taxon>Dichanthelium</taxon>
    </lineage>
</organism>
<reference evidence="2 3" key="1">
    <citation type="submission" date="2016-09" db="EMBL/GenBank/DDBJ databases">
        <title>The draft genome of Dichanthelium oligosanthes: A C3 panicoid grass species.</title>
        <authorList>
            <person name="Studer A.J."/>
            <person name="Schnable J.C."/>
            <person name="Brutnell T.P."/>
        </authorList>
    </citation>
    <scope>NUCLEOTIDE SEQUENCE [LARGE SCALE GENOMIC DNA]</scope>
    <source>
        <strain evidence="3">cv. Kellogg 1175</strain>
        <tissue evidence="2">Leaf</tissue>
    </source>
</reference>
<dbReference type="PANTHER" id="PTHR24299:SF14">
    <property type="entry name" value="OS10G0514300 PROTEIN"/>
    <property type="match status" value="1"/>
</dbReference>
<protein>
    <recommendedName>
        <fullName evidence="4">Cytochrome P450 89A2</fullName>
    </recommendedName>
</protein>
<dbReference type="AlphaFoldDB" id="A0A1E5VF76"/>
<dbReference type="InterPro" id="IPR001128">
    <property type="entry name" value="Cyt_P450"/>
</dbReference>
<keyword evidence="1" id="KW-0472">Membrane</keyword>
<dbReference type="Pfam" id="PF00067">
    <property type="entry name" value="p450"/>
    <property type="match status" value="1"/>
</dbReference>
<sequence length="172" mass="18922">MRGNDASCSRGSQYAVVTRVMGDWLYYSLSIAFCLALSLLLSSLRPPTGKPGTPPLPPGPTALTALGPLLLLAWTSGNIESIIRIYRAWYGPVFTVYLLPSFPVVFVADRDLARRVLVQRGAAFADRPRANFATRIFSSNHHNITAGAYGPLWRVLRRNLTGKVLQPSSLHR</sequence>
<dbReference type="EMBL" id="LWDX02041625">
    <property type="protein sequence ID" value="OEL23789.1"/>
    <property type="molecule type" value="Genomic_DNA"/>
</dbReference>
<accession>A0A1E5VF76</accession>
<dbReference type="InterPro" id="IPR036396">
    <property type="entry name" value="Cyt_P450_sf"/>
</dbReference>
<evidence type="ECO:0000256" key="1">
    <source>
        <dbReference type="SAM" id="Phobius"/>
    </source>
</evidence>
<dbReference type="GO" id="GO:0004497">
    <property type="term" value="F:monooxygenase activity"/>
    <property type="evidence" value="ECO:0007669"/>
    <property type="project" value="InterPro"/>
</dbReference>
<name>A0A1E5VF76_9POAL</name>
<proteinExistence type="predicted"/>